<dbReference type="PANTHER" id="PTHR30346">
    <property type="entry name" value="TRANSCRIPTIONAL DUAL REGULATOR HCAR-RELATED"/>
    <property type="match status" value="1"/>
</dbReference>
<dbReference type="GO" id="GO:0003700">
    <property type="term" value="F:DNA-binding transcription factor activity"/>
    <property type="evidence" value="ECO:0007669"/>
    <property type="project" value="InterPro"/>
</dbReference>
<evidence type="ECO:0000256" key="1">
    <source>
        <dbReference type="ARBA" id="ARBA00009437"/>
    </source>
</evidence>
<dbReference type="EMBL" id="JAUTBB010000001">
    <property type="protein sequence ID" value="MDQ1119082.1"/>
    <property type="molecule type" value="Genomic_DNA"/>
</dbReference>
<reference evidence="6" key="1">
    <citation type="submission" date="2023-07" db="EMBL/GenBank/DDBJ databases">
        <title>Functional and genomic diversity of the sorghum phyllosphere microbiome.</title>
        <authorList>
            <person name="Shade A."/>
        </authorList>
    </citation>
    <scope>NUCLEOTIDE SEQUENCE</scope>
    <source>
        <strain evidence="6">SORGH_AS_0908</strain>
    </source>
</reference>
<dbReference type="Gene3D" id="1.10.10.10">
    <property type="entry name" value="Winged helix-like DNA-binding domain superfamily/Winged helix DNA-binding domain"/>
    <property type="match status" value="1"/>
</dbReference>
<name>A0AAW8GAZ0_9GAMM</name>
<comment type="similarity">
    <text evidence="1">Belongs to the LysR transcriptional regulatory family.</text>
</comment>
<dbReference type="Proteomes" id="UP001234354">
    <property type="component" value="Unassembled WGS sequence"/>
</dbReference>
<dbReference type="FunFam" id="1.10.10.10:FF:000001">
    <property type="entry name" value="LysR family transcriptional regulator"/>
    <property type="match status" value="1"/>
</dbReference>
<comment type="caution">
    <text evidence="6">The sequence shown here is derived from an EMBL/GenBank/DDBJ whole genome shotgun (WGS) entry which is preliminary data.</text>
</comment>
<keyword evidence="4" id="KW-0804">Transcription</keyword>
<dbReference type="PANTHER" id="PTHR30346:SF30">
    <property type="entry name" value="SMALL NEUTRAL PROTEASE REGULATORY PROTEIN"/>
    <property type="match status" value="1"/>
</dbReference>
<organism evidence="6 7">
    <name type="scientific">Pseudoxanthomonas winnipegensis</name>
    <dbReference type="NCBI Taxonomy" id="2480810"/>
    <lineage>
        <taxon>Bacteria</taxon>
        <taxon>Pseudomonadati</taxon>
        <taxon>Pseudomonadota</taxon>
        <taxon>Gammaproteobacteria</taxon>
        <taxon>Lysobacterales</taxon>
        <taxon>Lysobacteraceae</taxon>
        <taxon>Pseudoxanthomonas</taxon>
    </lineage>
</organism>
<evidence type="ECO:0000313" key="6">
    <source>
        <dbReference type="EMBL" id="MDQ1119082.1"/>
    </source>
</evidence>
<accession>A0AAW8GAZ0</accession>
<dbReference type="Pfam" id="PF03466">
    <property type="entry name" value="LysR_substrate"/>
    <property type="match status" value="1"/>
</dbReference>
<dbReference type="SUPFAM" id="SSF46785">
    <property type="entry name" value="Winged helix' DNA-binding domain"/>
    <property type="match status" value="1"/>
</dbReference>
<dbReference type="GO" id="GO:0003677">
    <property type="term" value="F:DNA binding"/>
    <property type="evidence" value="ECO:0007669"/>
    <property type="project" value="UniProtKB-KW"/>
</dbReference>
<dbReference type="InterPro" id="IPR037410">
    <property type="entry name" value="BudR_PBP2"/>
</dbReference>
<evidence type="ECO:0000256" key="3">
    <source>
        <dbReference type="ARBA" id="ARBA00023125"/>
    </source>
</evidence>
<dbReference type="InterPro" id="IPR000847">
    <property type="entry name" value="LysR_HTH_N"/>
</dbReference>
<dbReference type="PRINTS" id="PR00039">
    <property type="entry name" value="HTHLYSR"/>
</dbReference>
<dbReference type="InterPro" id="IPR005119">
    <property type="entry name" value="LysR_subst-bd"/>
</dbReference>
<evidence type="ECO:0000256" key="4">
    <source>
        <dbReference type="ARBA" id="ARBA00023163"/>
    </source>
</evidence>
<dbReference type="AlphaFoldDB" id="A0AAW8GAZ0"/>
<dbReference type="GO" id="GO:0032993">
    <property type="term" value="C:protein-DNA complex"/>
    <property type="evidence" value="ECO:0007669"/>
    <property type="project" value="TreeGrafter"/>
</dbReference>
<keyword evidence="2" id="KW-0805">Transcription regulation</keyword>
<sequence>MELRHVRYFLALAEELNFTRAAARVGIAQPPFSSQIKDLEQELGTQLFHRIPQGAELTSAGLAFLSVVQVMPELAEQAARAAKRAARGEVGALNIGFTASSAFNAVVPRTIRAFRRAYPDVRVNLEEANSTRLVSGLDEGTLDVVFLRPNPAVAERFQLRALSEEPLVVALPDTHPAAAGTVVALKDIAADPLLLFPRAVGPTLYDTIVGAFRNIGCEPSIGLSAPQIASVINLVASAFGIALVPACMSQLAVQGVAYRQIDGEAPVARIALATRRGETASVVRNFLATAIA</sequence>
<dbReference type="Gene3D" id="3.40.190.10">
    <property type="entry name" value="Periplasmic binding protein-like II"/>
    <property type="match status" value="2"/>
</dbReference>
<dbReference type="InterPro" id="IPR036388">
    <property type="entry name" value="WH-like_DNA-bd_sf"/>
</dbReference>
<protein>
    <submittedName>
        <fullName evidence="6">DNA-binding transcriptional LysR family regulator</fullName>
    </submittedName>
</protein>
<feature type="domain" description="HTH lysR-type" evidence="5">
    <location>
        <begin position="1"/>
        <end position="58"/>
    </location>
</feature>
<dbReference type="PROSITE" id="PS50931">
    <property type="entry name" value="HTH_LYSR"/>
    <property type="match status" value="1"/>
</dbReference>
<proteinExistence type="inferred from homology"/>
<dbReference type="CDD" id="cd08451">
    <property type="entry name" value="PBP2_BudR"/>
    <property type="match status" value="1"/>
</dbReference>
<dbReference type="RefSeq" id="WP_306992005.1">
    <property type="nucleotide sequence ID" value="NZ_JAUTBB010000001.1"/>
</dbReference>
<dbReference type="InterPro" id="IPR036390">
    <property type="entry name" value="WH_DNA-bd_sf"/>
</dbReference>
<dbReference type="SUPFAM" id="SSF53850">
    <property type="entry name" value="Periplasmic binding protein-like II"/>
    <property type="match status" value="1"/>
</dbReference>
<evidence type="ECO:0000259" key="5">
    <source>
        <dbReference type="PROSITE" id="PS50931"/>
    </source>
</evidence>
<gene>
    <name evidence="6" type="ORF">QE383_001390</name>
</gene>
<evidence type="ECO:0000256" key="2">
    <source>
        <dbReference type="ARBA" id="ARBA00023015"/>
    </source>
</evidence>
<evidence type="ECO:0000313" key="7">
    <source>
        <dbReference type="Proteomes" id="UP001234354"/>
    </source>
</evidence>
<dbReference type="Pfam" id="PF00126">
    <property type="entry name" value="HTH_1"/>
    <property type="match status" value="1"/>
</dbReference>
<keyword evidence="3 6" id="KW-0238">DNA-binding</keyword>